<dbReference type="InterPro" id="IPR000847">
    <property type="entry name" value="LysR_HTH_N"/>
</dbReference>
<dbReference type="CDD" id="cd05466">
    <property type="entry name" value="PBP2_LTTR_substrate"/>
    <property type="match status" value="1"/>
</dbReference>
<reference evidence="7 8" key="1">
    <citation type="submission" date="2017-11" db="EMBL/GenBank/DDBJ databases">
        <title>Draft genome sequence of Mitsuaria sp. HWN-4.</title>
        <authorList>
            <person name="Gundlapally S.R."/>
        </authorList>
    </citation>
    <scope>NUCLEOTIDE SEQUENCE [LARGE SCALE GENOMIC DNA]</scope>
    <source>
        <strain evidence="7 8">HWN-4</strain>
    </source>
</reference>
<dbReference type="SUPFAM" id="SSF53850">
    <property type="entry name" value="Periplasmic binding protein-like II"/>
    <property type="match status" value="1"/>
</dbReference>
<comment type="caution">
    <text evidence="7">The sequence shown here is derived from an EMBL/GenBank/DDBJ whole genome shotgun (WGS) entry which is preliminary data.</text>
</comment>
<organism evidence="7 8">
    <name type="scientific">Roseateles chitinivorans</name>
    <dbReference type="NCBI Taxonomy" id="2917965"/>
    <lineage>
        <taxon>Bacteria</taxon>
        <taxon>Pseudomonadati</taxon>
        <taxon>Pseudomonadota</taxon>
        <taxon>Betaproteobacteria</taxon>
        <taxon>Burkholderiales</taxon>
        <taxon>Sphaerotilaceae</taxon>
        <taxon>Roseateles</taxon>
    </lineage>
</organism>
<keyword evidence="8" id="KW-1185">Reference proteome</keyword>
<protein>
    <submittedName>
        <fullName evidence="7">LysR family transcriptional regulator</fullName>
    </submittedName>
</protein>
<dbReference type="Gene3D" id="1.10.10.10">
    <property type="entry name" value="Winged helix-like DNA-binding domain superfamily/Winged helix DNA-binding domain"/>
    <property type="match status" value="1"/>
</dbReference>
<dbReference type="RefSeq" id="WP_099863278.1">
    <property type="nucleotide sequence ID" value="NZ_PEOG01000064.1"/>
</dbReference>
<dbReference type="PRINTS" id="PR00039">
    <property type="entry name" value="HTHLYSR"/>
</dbReference>
<dbReference type="OrthoDB" id="9803735at2"/>
<evidence type="ECO:0000256" key="4">
    <source>
        <dbReference type="ARBA" id="ARBA00023163"/>
    </source>
</evidence>
<dbReference type="FunFam" id="1.10.10.10:FF:000001">
    <property type="entry name" value="LysR family transcriptional regulator"/>
    <property type="match status" value="1"/>
</dbReference>
<dbReference type="PANTHER" id="PTHR30126">
    <property type="entry name" value="HTH-TYPE TRANSCRIPTIONAL REGULATOR"/>
    <property type="match status" value="1"/>
</dbReference>
<dbReference type="Proteomes" id="UP000231501">
    <property type="component" value="Unassembled WGS sequence"/>
</dbReference>
<keyword evidence="4" id="KW-0804">Transcription</keyword>
<dbReference type="Pfam" id="PF03466">
    <property type="entry name" value="LysR_substrate"/>
    <property type="match status" value="1"/>
</dbReference>
<dbReference type="PROSITE" id="PS50931">
    <property type="entry name" value="HTH_LYSR"/>
    <property type="match status" value="1"/>
</dbReference>
<dbReference type="Gene3D" id="3.40.190.290">
    <property type="match status" value="1"/>
</dbReference>
<feature type="domain" description="HTH lysR-type" evidence="6">
    <location>
        <begin position="1"/>
        <end position="58"/>
    </location>
</feature>
<evidence type="ECO:0000256" key="1">
    <source>
        <dbReference type="ARBA" id="ARBA00009437"/>
    </source>
</evidence>
<dbReference type="PANTHER" id="PTHR30126:SF77">
    <property type="entry name" value="TRANSCRIPTIONAL REGULATORY PROTEIN"/>
    <property type="match status" value="1"/>
</dbReference>
<keyword evidence="3" id="KW-0238">DNA-binding</keyword>
<gene>
    <name evidence="7" type="ORF">CS062_19685</name>
</gene>
<dbReference type="SUPFAM" id="SSF46785">
    <property type="entry name" value="Winged helix' DNA-binding domain"/>
    <property type="match status" value="1"/>
</dbReference>
<dbReference type="InterPro" id="IPR036390">
    <property type="entry name" value="WH_DNA-bd_sf"/>
</dbReference>
<dbReference type="InterPro" id="IPR036388">
    <property type="entry name" value="WH-like_DNA-bd_sf"/>
</dbReference>
<feature type="region of interest" description="Disordered" evidence="5">
    <location>
        <begin position="290"/>
        <end position="310"/>
    </location>
</feature>
<dbReference type="AlphaFoldDB" id="A0A2G9C4Y5"/>
<evidence type="ECO:0000313" key="8">
    <source>
        <dbReference type="Proteomes" id="UP000231501"/>
    </source>
</evidence>
<keyword evidence="2" id="KW-0805">Transcription regulation</keyword>
<evidence type="ECO:0000256" key="2">
    <source>
        <dbReference type="ARBA" id="ARBA00023015"/>
    </source>
</evidence>
<dbReference type="GO" id="GO:0000976">
    <property type="term" value="F:transcription cis-regulatory region binding"/>
    <property type="evidence" value="ECO:0007669"/>
    <property type="project" value="TreeGrafter"/>
</dbReference>
<dbReference type="EMBL" id="PEOG01000064">
    <property type="protein sequence ID" value="PIM51447.1"/>
    <property type="molecule type" value="Genomic_DNA"/>
</dbReference>
<proteinExistence type="inferred from homology"/>
<name>A0A2G9C4Y5_9BURK</name>
<dbReference type="GO" id="GO:0003700">
    <property type="term" value="F:DNA-binding transcription factor activity"/>
    <property type="evidence" value="ECO:0007669"/>
    <property type="project" value="InterPro"/>
</dbReference>
<dbReference type="Pfam" id="PF00126">
    <property type="entry name" value="HTH_1"/>
    <property type="match status" value="1"/>
</dbReference>
<comment type="similarity">
    <text evidence="1">Belongs to the LysR transcriptional regulatory family.</text>
</comment>
<dbReference type="InterPro" id="IPR005119">
    <property type="entry name" value="LysR_subst-bd"/>
</dbReference>
<evidence type="ECO:0000256" key="5">
    <source>
        <dbReference type="SAM" id="MobiDB-lite"/>
    </source>
</evidence>
<evidence type="ECO:0000313" key="7">
    <source>
        <dbReference type="EMBL" id="PIM51447.1"/>
    </source>
</evidence>
<sequence length="310" mass="33964">MNLRFVEAFHWAASLRSVTRAAEKLHITQSALSSRIASLEEELGVVLLDRRDKQFRLTVAGQRFQTLAQRLLEVQRQVKEEMGGTGGAGRPVVLRIGAIESVVHSWLTGWLQEMRAANPDFELELTVETSPVLVDQVRRGAQDLVFAAIPAADAGGVRTRAMAPMAMGFVGRADLHTKRRYGLSDLAGHDLLTFQRGSQPHQALLQMFQESGLPLPRVHAISSISAMVQLVEGGFGIATLPVAVAEQLAKRLSLRVLRSDTELVPLPLHASYREDPSSQLTESVLESALDHVARQRPSGKSRMASGSSRR</sequence>
<evidence type="ECO:0000256" key="3">
    <source>
        <dbReference type="ARBA" id="ARBA00023125"/>
    </source>
</evidence>
<evidence type="ECO:0000259" key="6">
    <source>
        <dbReference type="PROSITE" id="PS50931"/>
    </source>
</evidence>
<accession>A0A2G9C4Y5</accession>